<dbReference type="Proteomes" id="UP001139365">
    <property type="component" value="Unassembled WGS sequence"/>
</dbReference>
<dbReference type="InterPro" id="IPR053161">
    <property type="entry name" value="Ulvan_degrading_GH"/>
</dbReference>
<proteinExistence type="predicted"/>
<gene>
    <name evidence="1" type="ORF">MR241_04060</name>
</gene>
<evidence type="ECO:0000313" key="2">
    <source>
        <dbReference type="Proteomes" id="UP001139365"/>
    </source>
</evidence>
<sequence>MKKLNEKISEEAFRHGSIPFWSWNDRLTDEGLRRQIRNMHDLGMRGFFMHARGGLETEYMSDEWFDAINSSIDEAKKLGMEAWAYDENGWPSGFGGGELLKDPRNFAKYLGLSESAEFPKTDENTLAVYTVTGKKLNRVTSPCGAEKYYAVTRKSDFSYVDTMDGEITEKFIACTHEVYKKKVNPEDFGNTMPGFFTDEPQYFRYGIPWSDTFFVNFEKKYGYDVRDGLLHLFIQGLDGGDAYRYDYRLICHEQFFSGFMKKIYDWCNENGVKLTGHGIEEWGLGGSMMGCGGIMPFYLYEHIPGIDYLCRDVQNISGAKQLGSVRAQAGKEFAISEMYGCCGWDASPREIKRIAELQYAGGVNVTCEHLYAYSERGQRKRDYPNHYSEHNTWQKYYKAYEKHFQNLGAALSQGTEAADTLVIHPIRTAYLHFPYTMAECEKHYSDTVDMLTRDHVAYHFGDESIMKDMGSVEGNKIRVGLCLYDKVIIPYCETLDESTVSLLEKYLAGGGKLCVLGEMPKLIAGRPADVSARIAPNMSYDELKAASGIDVKDNIPFHMHIRDTENGKLIFLANTTPNEYLNSVITVPGVKGLRGLDIDTLEYFPVRGRRNADGSVTVLLDFADSQSYLLEEYDGEMDEMIPTVKKPTFLPEKFTLDTLPENMLTLDRAMVSKDGGEYSEERPIERIRDNLFSERFAGVLSLKFPFAVKDVPGTLYAVAEPLKYRSVKVNGKEAHFTDGWRFDRSFRMIDLSELVREGDNEIEFTLDYFQSEHVYDVLYGGGNEALRNCLAFDTEIEAVYLYGDFAVRPDSGFFTTDGTPFTNADSGTGWGENTSPCKVKTWRSAGGYRLCARDRSIDLTDIVRDGYPFFAGEMTATAEFDHKNGDPTTLKLGGRFAVCRPVINGHDLGAALFTDTFDLAPYLKEGKNTLTLTLCFSNRNLMGPHHRKNPEPFAVAPPTFSFEKEWRDSAECASFVPESAFVRFGVGF</sequence>
<protein>
    <submittedName>
        <fullName evidence="1">Uncharacterized protein</fullName>
    </submittedName>
</protein>
<organism evidence="1 2">
    <name type="scientific">Candidatus Colimorpha enterica</name>
    <dbReference type="NCBI Taxonomy" id="3083063"/>
    <lineage>
        <taxon>Bacteria</taxon>
        <taxon>Pseudomonadati</taxon>
        <taxon>Bacteroidota</taxon>
        <taxon>Bacteroidia</taxon>
        <taxon>Bacteroidales</taxon>
        <taxon>Candidatus Colimorpha</taxon>
    </lineage>
</organism>
<accession>A0AAE3FH79</accession>
<dbReference type="PANTHER" id="PTHR36848">
    <property type="entry name" value="DNA-BINDING PROTEIN (PUTATIVE SECRETED PROTEIN)-RELATED"/>
    <property type="match status" value="1"/>
</dbReference>
<comment type="caution">
    <text evidence="1">The sequence shown here is derived from an EMBL/GenBank/DDBJ whole genome shotgun (WGS) entry which is preliminary data.</text>
</comment>
<name>A0AAE3FH79_9BACT</name>
<dbReference type="EMBL" id="JALEMU010000066">
    <property type="protein sequence ID" value="MCI5755450.1"/>
    <property type="molecule type" value="Genomic_DNA"/>
</dbReference>
<dbReference type="Pfam" id="PF17132">
    <property type="entry name" value="Glyco_hydro_106"/>
    <property type="match status" value="1"/>
</dbReference>
<dbReference type="PANTHER" id="PTHR36848:SF2">
    <property type="entry name" value="SECRETED PROTEIN"/>
    <property type="match status" value="1"/>
</dbReference>
<reference evidence="1 2" key="1">
    <citation type="submission" date="2022-03" db="EMBL/GenBank/DDBJ databases">
        <title>Metagenome-assembled genomes from swine fecal metagenomes.</title>
        <authorList>
            <person name="Holman D.B."/>
            <person name="Kommadath A."/>
        </authorList>
    </citation>
    <scope>NUCLEOTIDE SEQUENCE [LARGE SCALE GENOMIC DNA]</scope>
    <source>
        <strain evidence="1">SUG147</strain>
    </source>
</reference>
<dbReference type="AlphaFoldDB" id="A0AAE3FH79"/>
<evidence type="ECO:0000313" key="1">
    <source>
        <dbReference type="EMBL" id="MCI5755450.1"/>
    </source>
</evidence>